<dbReference type="PANTHER" id="PTHR12428:SF14">
    <property type="entry name" value="ALBINO3-LIKE PROTEIN 1, CHLOROPLASTIC"/>
    <property type="match status" value="1"/>
</dbReference>
<keyword evidence="6" id="KW-0732">Signal</keyword>
<dbReference type="EMBL" id="JALLPJ020000505">
    <property type="protein sequence ID" value="KAL3790322.1"/>
    <property type="molecule type" value="Genomic_DNA"/>
</dbReference>
<protein>
    <recommendedName>
        <fullName evidence="7">Membrane insertase YidC/Oxa/ALB C-terminal domain-containing protein</fullName>
    </recommendedName>
</protein>
<evidence type="ECO:0000256" key="4">
    <source>
        <dbReference type="ARBA" id="ARBA00023136"/>
    </source>
</evidence>
<dbReference type="CDD" id="cd20070">
    <property type="entry name" value="5TM_YidC_Alb3"/>
    <property type="match status" value="1"/>
</dbReference>
<accession>A0ABD3PR40</accession>
<dbReference type="Proteomes" id="UP001530400">
    <property type="component" value="Unassembled WGS sequence"/>
</dbReference>
<evidence type="ECO:0000256" key="1">
    <source>
        <dbReference type="ARBA" id="ARBA00004141"/>
    </source>
</evidence>
<sequence length="431" mass="48081">MRFSRTLPLAMTASVCAAFAPPQTSVKRRSKMMMVPSADDLNNLHHISTLAPMQEQLVSQASNWIADAAAAAADANEDIGLWEKYIQLYKNGLAFVHDNIVDEPLRKMGFEQTWGPSIFLFTAGVRSLLVPFSIQQSKSSEYMKALKPYTQKIKEKYTDENMRNRATAKLFEDAQQNPLAGCITSFAQIPIFLGLYRSVTRLAQEGRLDEPFLWIPSLEGPVTAENNYRGMEWLTEGWVDGVPSLGWETTLAFLVMPVILVLGQSFTMNVLQPPEDESVSKEEKEQMKTTKQVLKFLPLMIGYFSLQVPAGLTIYWFTSNLFTVSQSLIIRGYYAANPPEIKLPDYWGALDKGADMSAEEKRAAAMAGLSTGPSFDELLEEAKFHYVVKRNPLRENSAAWSRVSSSSSVPAEMKSWVDAEVKTEAEASPVA</sequence>
<keyword evidence="4" id="KW-0472">Membrane</keyword>
<name>A0ABD3PR40_9STRA</name>
<feature type="chain" id="PRO_5044824252" description="Membrane insertase YidC/Oxa/ALB C-terminal domain-containing protein" evidence="6">
    <location>
        <begin position="19"/>
        <end position="431"/>
    </location>
</feature>
<dbReference type="InterPro" id="IPR028055">
    <property type="entry name" value="YidC/Oxa/ALB_C"/>
</dbReference>
<feature type="signal peptide" evidence="6">
    <location>
        <begin position="1"/>
        <end position="18"/>
    </location>
</feature>
<comment type="caution">
    <text evidence="8">The sequence shown here is derived from an EMBL/GenBank/DDBJ whole genome shotgun (WGS) entry which is preliminary data.</text>
</comment>
<evidence type="ECO:0000313" key="9">
    <source>
        <dbReference type="Proteomes" id="UP001530400"/>
    </source>
</evidence>
<feature type="domain" description="Membrane insertase YidC/Oxa/ALB C-terminal" evidence="7">
    <location>
        <begin position="114"/>
        <end position="331"/>
    </location>
</feature>
<evidence type="ECO:0000313" key="8">
    <source>
        <dbReference type="EMBL" id="KAL3790322.1"/>
    </source>
</evidence>
<proteinExistence type="inferred from homology"/>
<dbReference type="NCBIfam" id="TIGR03592">
    <property type="entry name" value="yidC_oxa1_cterm"/>
    <property type="match status" value="1"/>
</dbReference>
<reference evidence="8 9" key="1">
    <citation type="submission" date="2024-10" db="EMBL/GenBank/DDBJ databases">
        <title>Updated reference genomes for cyclostephanoid diatoms.</title>
        <authorList>
            <person name="Roberts W.R."/>
            <person name="Alverson A.J."/>
        </authorList>
    </citation>
    <scope>NUCLEOTIDE SEQUENCE [LARGE SCALE GENOMIC DNA]</scope>
    <source>
        <strain evidence="8 9">AJA010-31</strain>
    </source>
</reference>
<keyword evidence="9" id="KW-1185">Reference proteome</keyword>
<dbReference type="PANTHER" id="PTHR12428">
    <property type="entry name" value="OXA1"/>
    <property type="match status" value="1"/>
</dbReference>
<dbReference type="AlphaFoldDB" id="A0ABD3PR40"/>
<evidence type="ECO:0000256" key="3">
    <source>
        <dbReference type="ARBA" id="ARBA00022989"/>
    </source>
</evidence>
<evidence type="ECO:0000256" key="6">
    <source>
        <dbReference type="SAM" id="SignalP"/>
    </source>
</evidence>
<organism evidence="8 9">
    <name type="scientific">Cyclotella atomus</name>
    <dbReference type="NCBI Taxonomy" id="382360"/>
    <lineage>
        <taxon>Eukaryota</taxon>
        <taxon>Sar</taxon>
        <taxon>Stramenopiles</taxon>
        <taxon>Ochrophyta</taxon>
        <taxon>Bacillariophyta</taxon>
        <taxon>Coscinodiscophyceae</taxon>
        <taxon>Thalassiosirophycidae</taxon>
        <taxon>Stephanodiscales</taxon>
        <taxon>Stephanodiscaceae</taxon>
        <taxon>Cyclotella</taxon>
    </lineage>
</organism>
<keyword evidence="3" id="KW-1133">Transmembrane helix</keyword>
<dbReference type="Pfam" id="PF02096">
    <property type="entry name" value="60KD_IMP"/>
    <property type="match status" value="1"/>
</dbReference>
<evidence type="ECO:0000256" key="5">
    <source>
        <dbReference type="RuleBase" id="RU003945"/>
    </source>
</evidence>
<evidence type="ECO:0000256" key="2">
    <source>
        <dbReference type="ARBA" id="ARBA00022692"/>
    </source>
</evidence>
<dbReference type="InterPro" id="IPR001708">
    <property type="entry name" value="YidC/ALB3/OXA1/COX18"/>
</dbReference>
<dbReference type="GO" id="GO:0016020">
    <property type="term" value="C:membrane"/>
    <property type="evidence" value="ECO:0007669"/>
    <property type="project" value="UniProtKB-SubCell"/>
</dbReference>
<dbReference type="InterPro" id="IPR047196">
    <property type="entry name" value="YidC_ALB_C"/>
</dbReference>
<keyword evidence="2 5" id="KW-0812">Transmembrane</keyword>
<gene>
    <name evidence="8" type="ORF">ACHAWO_010332</name>
</gene>
<comment type="similarity">
    <text evidence="5">Belongs to the OXA1/ALB3/YidC family.</text>
</comment>
<comment type="subcellular location">
    <subcellularLocation>
        <location evidence="1 5">Membrane</location>
        <topology evidence="1 5">Multi-pass membrane protein</topology>
    </subcellularLocation>
</comment>
<evidence type="ECO:0000259" key="7">
    <source>
        <dbReference type="Pfam" id="PF02096"/>
    </source>
</evidence>